<feature type="transmembrane region" description="Helical" evidence="6">
    <location>
        <begin position="405"/>
        <end position="425"/>
    </location>
</feature>
<dbReference type="GO" id="GO:0005375">
    <property type="term" value="F:copper ion transmembrane transporter activity"/>
    <property type="evidence" value="ECO:0007669"/>
    <property type="project" value="InterPro"/>
</dbReference>
<evidence type="ECO:0000256" key="2">
    <source>
        <dbReference type="ARBA" id="ARBA00022692"/>
    </source>
</evidence>
<evidence type="ECO:0000313" key="9">
    <source>
        <dbReference type="Proteomes" id="UP000591131"/>
    </source>
</evidence>
<protein>
    <recommendedName>
        <fullName evidence="10">Fe2OG dioxygenase domain-containing protein</fullName>
    </recommendedName>
</protein>
<dbReference type="EMBL" id="JAAPAO010000253">
    <property type="protein sequence ID" value="KAF4665721.1"/>
    <property type="molecule type" value="Genomic_DNA"/>
</dbReference>
<feature type="signal peptide" evidence="7">
    <location>
        <begin position="1"/>
        <end position="15"/>
    </location>
</feature>
<feature type="chain" id="PRO_5029517157" description="Fe2OG dioxygenase domain-containing protein" evidence="7">
    <location>
        <begin position="16"/>
        <end position="541"/>
    </location>
</feature>
<evidence type="ECO:0000256" key="7">
    <source>
        <dbReference type="SAM" id="SignalP"/>
    </source>
</evidence>
<feature type="transmembrane region" description="Helical" evidence="6">
    <location>
        <begin position="437"/>
        <end position="456"/>
    </location>
</feature>
<keyword evidence="7" id="KW-0732">Signal</keyword>
<gene>
    <name evidence="8" type="ORF">FOL47_004461</name>
</gene>
<keyword evidence="9" id="KW-1185">Reference proteome</keyword>
<feature type="region of interest" description="Disordered" evidence="5">
    <location>
        <begin position="498"/>
        <end position="541"/>
    </location>
</feature>
<keyword evidence="4 6" id="KW-0472">Membrane</keyword>
<evidence type="ECO:0000256" key="3">
    <source>
        <dbReference type="ARBA" id="ARBA00022989"/>
    </source>
</evidence>
<dbReference type="InterPro" id="IPR007274">
    <property type="entry name" value="Cop_transporter"/>
</dbReference>
<evidence type="ECO:0008006" key="10">
    <source>
        <dbReference type="Google" id="ProtNLM"/>
    </source>
</evidence>
<comment type="subcellular location">
    <subcellularLocation>
        <location evidence="1">Membrane</location>
    </subcellularLocation>
</comment>
<feature type="compositionally biased region" description="Polar residues" evidence="5">
    <location>
        <begin position="504"/>
        <end position="513"/>
    </location>
</feature>
<proteinExistence type="predicted"/>
<dbReference type="Proteomes" id="UP000591131">
    <property type="component" value="Unassembled WGS sequence"/>
</dbReference>
<dbReference type="PANTHER" id="PTHR12483">
    <property type="entry name" value="SOLUTE CARRIER FAMILY 31 COPPER TRANSPORTERS"/>
    <property type="match status" value="1"/>
</dbReference>
<comment type="caution">
    <text evidence="8">The sequence shown here is derived from an EMBL/GenBank/DDBJ whole genome shotgun (WGS) entry which is preliminary data.</text>
</comment>
<dbReference type="GO" id="GO:0016020">
    <property type="term" value="C:membrane"/>
    <property type="evidence" value="ECO:0007669"/>
    <property type="project" value="UniProtKB-SubCell"/>
</dbReference>
<keyword evidence="2 6" id="KW-0812">Transmembrane</keyword>
<evidence type="ECO:0000256" key="4">
    <source>
        <dbReference type="ARBA" id="ARBA00023136"/>
    </source>
</evidence>
<sequence length="541" mass="58082">MVVVLLLLLITGAAAYFEVIYGEMDANDNIKEALTNDGMFMITSLPPSFSYAHSVLSELLPACPGGRNEVLFDGTTRTTFAQKAIETSPVFLAKSGCPSAVAEAARVVRETLDGVGQDVSRVLDGVLRVDYPVDEARTMKEMIELGNGSHLDHMHLYREGKGLDSRHEETKSSSLALHIDQGIFLLLVLPPGDTSFNYIQGGQPTQEVRLDVPDDGEVRIVVLMGNTLSEFTSTSPAIRPIPHSVHIAAQSGPRLVIGRMFLLPSSAMSSALSMTFGEWNNRAITVMEEDDAEVVAAKRRMQSACGDGEIYCWMQCMPAQCSTGLTPVCYDPSTSGPCPTEGMQPQCKVECNAAANHISPTVDPGAFCSGSTAMFMSGFTWSGNPRSPCVILFTPTWILDSPGKFGAGCIGVVILGMLVEGILAARRRFLERISRPIWRALAGALAFGINVSIAYLAMLVVMTYSCELFICLCAGLAVGHFLFGNVRQSVAETADPCCGDTTESRQSSHQGTAVQRKRSQRGDDLDSLSETPVVGTPSGRG</sequence>
<reference evidence="8 9" key="1">
    <citation type="submission" date="2020-04" db="EMBL/GenBank/DDBJ databases">
        <title>Perkinsus chesapeaki whole genome sequence.</title>
        <authorList>
            <person name="Bogema D.R."/>
        </authorList>
    </citation>
    <scope>NUCLEOTIDE SEQUENCE [LARGE SCALE GENOMIC DNA]</scope>
    <source>
        <strain evidence="8">ATCC PRA-425</strain>
    </source>
</reference>
<feature type="transmembrane region" description="Helical" evidence="6">
    <location>
        <begin position="462"/>
        <end position="483"/>
    </location>
</feature>
<dbReference type="OrthoDB" id="442513at2759"/>
<organism evidence="8 9">
    <name type="scientific">Perkinsus chesapeaki</name>
    <name type="common">Clam parasite</name>
    <name type="synonym">Perkinsus andrewsi</name>
    <dbReference type="NCBI Taxonomy" id="330153"/>
    <lineage>
        <taxon>Eukaryota</taxon>
        <taxon>Sar</taxon>
        <taxon>Alveolata</taxon>
        <taxon>Perkinsozoa</taxon>
        <taxon>Perkinsea</taxon>
        <taxon>Perkinsida</taxon>
        <taxon>Perkinsidae</taxon>
        <taxon>Perkinsus</taxon>
    </lineage>
</organism>
<keyword evidence="3 6" id="KW-1133">Transmembrane helix</keyword>
<dbReference type="AlphaFoldDB" id="A0A7J6M3P6"/>
<evidence type="ECO:0000256" key="5">
    <source>
        <dbReference type="SAM" id="MobiDB-lite"/>
    </source>
</evidence>
<evidence type="ECO:0000313" key="8">
    <source>
        <dbReference type="EMBL" id="KAF4665721.1"/>
    </source>
</evidence>
<dbReference type="PANTHER" id="PTHR12483:SF115">
    <property type="entry name" value="COPPER TRANSPORT PROTEIN"/>
    <property type="match status" value="1"/>
</dbReference>
<evidence type="ECO:0000256" key="1">
    <source>
        <dbReference type="ARBA" id="ARBA00004370"/>
    </source>
</evidence>
<accession>A0A7J6M3P6</accession>
<evidence type="ECO:0000256" key="6">
    <source>
        <dbReference type="SAM" id="Phobius"/>
    </source>
</evidence>
<dbReference type="Pfam" id="PF04145">
    <property type="entry name" value="Ctr"/>
    <property type="match status" value="1"/>
</dbReference>
<name>A0A7J6M3P6_PERCH</name>